<evidence type="ECO:0000256" key="4">
    <source>
        <dbReference type="ARBA" id="ARBA00022840"/>
    </source>
</evidence>
<dbReference type="SMART" id="SM00490">
    <property type="entry name" value="HELICc"/>
    <property type="match status" value="1"/>
</dbReference>
<name>A0A0E9N2W1_9BACT</name>
<dbReference type="EMBL" id="BBWV01000003">
    <property type="protein sequence ID" value="GAO44123.1"/>
    <property type="molecule type" value="Genomic_DNA"/>
</dbReference>
<keyword evidence="2 6" id="KW-0378">Hydrolase</keyword>
<keyword evidence="5" id="KW-0238">DNA-binding</keyword>
<comment type="caution">
    <text evidence="10">The sequence shown here is derived from an EMBL/GenBank/DDBJ whole genome shotgun (WGS) entry which is preliminary data.</text>
</comment>
<dbReference type="CDD" id="cd17920">
    <property type="entry name" value="DEXHc_RecQ"/>
    <property type="match status" value="1"/>
</dbReference>
<dbReference type="Gene3D" id="3.30.420.10">
    <property type="entry name" value="Ribonuclease H-like superfamily/Ribonuclease H"/>
    <property type="match status" value="1"/>
</dbReference>
<evidence type="ECO:0000256" key="3">
    <source>
        <dbReference type="ARBA" id="ARBA00022806"/>
    </source>
</evidence>
<dbReference type="PROSITE" id="PS51192">
    <property type="entry name" value="HELICASE_ATP_BIND_1"/>
    <property type="match status" value="1"/>
</dbReference>
<dbReference type="SMART" id="SM00487">
    <property type="entry name" value="DEXDc"/>
    <property type="match status" value="1"/>
</dbReference>
<keyword evidence="11" id="KW-1185">Reference proteome</keyword>
<protein>
    <submittedName>
        <fullName evidence="10">ATP-dependent DNA helicase</fullName>
    </submittedName>
</protein>
<dbReference type="GO" id="GO:0043138">
    <property type="term" value="F:3'-5' DNA helicase activity"/>
    <property type="evidence" value="ECO:0007669"/>
    <property type="project" value="TreeGrafter"/>
</dbReference>
<evidence type="ECO:0000256" key="1">
    <source>
        <dbReference type="ARBA" id="ARBA00022741"/>
    </source>
</evidence>
<keyword evidence="3 6" id="KW-0347">Helicase</keyword>
<dbReference type="STRING" id="1220578.FPE01S_03_01620"/>
<dbReference type="InterPro" id="IPR036397">
    <property type="entry name" value="RNaseH_sf"/>
</dbReference>
<accession>A0A0E9N2W1</accession>
<dbReference type="InterPro" id="IPR014016">
    <property type="entry name" value="UvrD-like_ATP-bd"/>
</dbReference>
<dbReference type="CDD" id="cd17932">
    <property type="entry name" value="DEXQc_UvrD"/>
    <property type="match status" value="1"/>
</dbReference>
<feature type="domain" description="Helicase C-terminal" evidence="8">
    <location>
        <begin position="464"/>
        <end position="628"/>
    </location>
</feature>
<evidence type="ECO:0000259" key="8">
    <source>
        <dbReference type="PROSITE" id="PS51194"/>
    </source>
</evidence>
<dbReference type="PANTHER" id="PTHR13710:SF108">
    <property type="entry name" value="ATP-DEPENDENT DNA HELICASE Q4"/>
    <property type="match status" value="1"/>
</dbReference>
<dbReference type="RefSeq" id="WP_046370097.1">
    <property type="nucleotide sequence ID" value="NZ_BBWV01000003.1"/>
</dbReference>
<dbReference type="InterPro" id="IPR002464">
    <property type="entry name" value="DNA/RNA_helicase_DEAH_CS"/>
</dbReference>
<dbReference type="PROSITE" id="PS51194">
    <property type="entry name" value="HELICASE_CTER"/>
    <property type="match status" value="1"/>
</dbReference>
<feature type="domain" description="Helicase ATP-binding" evidence="7">
    <location>
        <begin position="271"/>
        <end position="451"/>
    </location>
</feature>
<dbReference type="InterPro" id="IPR011545">
    <property type="entry name" value="DEAD/DEAH_box_helicase_dom"/>
</dbReference>
<dbReference type="InterPro" id="IPR027417">
    <property type="entry name" value="P-loop_NTPase"/>
</dbReference>
<dbReference type="OrthoDB" id="9763310at2"/>
<dbReference type="NCBIfam" id="TIGR00614">
    <property type="entry name" value="recQ_fam"/>
    <property type="match status" value="1"/>
</dbReference>
<dbReference type="InterPro" id="IPR001650">
    <property type="entry name" value="Helicase_C-like"/>
</dbReference>
<dbReference type="GO" id="GO:0003677">
    <property type="term" value="F:DNA binding"/>
    <property type="evidence" value="ECO:0007669"/>
    <property type="project" value="UniProtKB-KW"/>
</dbReference>
<evidence type="ECO:0000313" key="11">
    <source>
        <dbReference type="Proteomes" id="UP000033121"/>
    </source>
</evidence>
<dbReference type="PANTHER" id="PTHR13710">
    <property type="entry name" value="DNA HELICASE RECQ FAMILY MEMBER"/>
    <property type="match status" value="1"/>
</dbReference>
<reference evidence="10 11" key="1">
    <citation type="submission" date="2015-04" db="EMBL/GenBank/DDBJ databases">
        <title>Whole genome shotgun sequence of Flavihumibacter petaseus NBRC 106054.</title>
        <authorList>
            <person name="Miyazawa S."/>
            <person name="Hosoyama A."/>
            <person name="Hashimoto M."/>
            <person name="Noguchi M."/>
            <person name="Tsuchikane K."/>
            <person name="Ohji S."/>
            <person name="Yamazoe A."/>
            <person name="Ichikawa N."/>
            <person name="Kimura A."/>
            <person name="Fujita N."/>
        </authorList>
    </citation>
    <scope>NUCLEOTIDE SEQUENCE [LARGE SCALE GENOMIC DNA]</scope>
    <source>
        <strain evidence="10 11">NBRC 106054</strain>
    </source>
</reference>
<organism evidence="10 11">
    <name type="scientific">Flavihumibacter petaseus NBRC 106054</name>
    <dbReference type="NCBI Taxonomy" id="1220578"/>
    <lineage>
        <taxon>Bacteria</taxon>
        <taxon>Pseudomonadati</taxon>
        <taxon>Bacteroidota</taxon>
        <taxon>Chitinophagia</taxon>
        <taxon>Chitinophagales</taxon>
        <taxon>Chitinophagaceae</taxon>
        <taxon>Flavihumibacter</taxon>
    </lineage>
</organism>
<evidence type="ECO:0000256" key="5">
    <source>
        <dbReference type="ARBA" id="ARBA00023125"/>
    </source>
</evidence>
<proteinExistence type="predicted"/>
<evidence type="ECO:0000256" key="6">
    <source>
        <dbReference type="PROSITE-ProRule" id="PRU00560"/>
    </source>
</evidence>
<dbReference type="GO" id="GO:0016787">
    <property type="term" value="F:hydrolase activity"/>
    <property type="evidence" value="ECO:0007669"/>
    <property type="project" value="UniProtKB-UniRule"/>
</dbReference>
<dbReference type="GO" id="GO:0000724">
    <property type="term" value="P:double-strand break repair via homologous recombination"/>
    <property type="evidence" value="ECO:0007669"/>
    <property type="project" value="TreeGrafter"/>
</dbReference>
<dbReference type="Pfam" id="PF00271">
    <property type="entry name" value="Helicase_C"/>
    <property type="match status" value="1"/>
</dbReference>
<dbReference type="GO" id="GO:0009378">
    <property type="term" value="F:four-way junction helicase activity"/>
    <property type="evidence" value="ECO:0007669"/>
    <property type="project" value="TreeGrafter"/>
</dbReference>
<dbReference type="PROSITE" id="PS00690">
    <property type="entry name" value="DEAH_ATP_HELICASE"/>
    <property type="match status" value="1"/>
</dbReference>
<evidence type="ECO:0000313" key="10">
    <source>
        <dbReference type="EMBL" id="GAO44123.1"/>
    </source>
</evidence>
<dbReference type="GO" id="GO:0005694">
    <property type="term" value="C:chromosome"/>
    <property type="evidence" value="ECO:0007669"/>
    <property type="project" value="TreeGrafter"/>
</dbReference>
<dbReference type="InterPro" id="IPR012337">
    <property type="entry name" value="RNaseH-like_sf"/>
</dbReference>
<gene>
    <name evidence="10" type="ORF">FPE01S_03_01620</name>
</gene>
<sequence length="1582" mass="179333">MPAIAFFDLEVDPKSRKVVDCGFVTDNGLQYRGASPGKFFDGLNACSFIAGHNVFAHDLPVLQRRFQDVDWNKWKVIDTLLLSPLLFPSRPYHRLVKDDKIADDAPNNPLADSIKARDLFLEEVAAFRQLPSELKAIFFRLLSTDVKYADFFRYLEFSDAQQLPTVHLIKNCFGQEICTQAPLAEMVWKQPIELAYALALIRAQDKYSILPKWLTRSFPAIETVIKILRGTPCGHCPYCAASFDAHEALRRFFGYDSFRNYEGKTLQLSAVNAAINNQSLLAIFPTGGGKSITFQVPALISAEAEKGLTIVISPLQSLMKDQVDNLLLKQITAAETINGLLNPIERAKALERVEDGSAGILYIAPEMLRSATIERILLGRTISRFVIDEAHCFSSWGHDFRVDYLYIGEFIKNLQQKKQLPAPIPVSCFSATAKPQVIDDIRQYFKDRLGLDLQLFQASVRRRNLHYKVIEVESEEAKYDRLRNLVAAKDCPTIIYVSRTKKAEELAARLTQDGFAAMPFHGKMESQEKTRNQNAFLGGDTRIMVATSAFGMGVDKKDVGLVIHYDIADSLENYVQEAGRAGRDENIEADCFVLFNPEDIDKHFIRLNQTRMTQVEINQIWKAVKDLTKKKMTVSHSALEIARKAGWDEQVRDIETRVTTAIAALENADYVKRKQNLPQVFATSIEVGNVDEAVRRINESDRIPAAQKENAVRLAKSLVSSSRKITNGEINGARVDYLADRLGITVYEAIDLVNLLREERVVADAREIELGIDKEELARASKLLHAHIQVERLLLRNLSLQSRSYNIKELIAAMAAAAQKDVPMQQLLTILNYWVVRKWCKRHLLEHSRNHLQLHLSLDQDTMEQQIERRSEICRFIVEKAVTASTVSIIELRDGFNSQHSLYQWKATLPDIEDALLYLSRIGAARIEGGFMVTYNKIQLERLKENAKLQYKAEDYAPLARYYEQKVQQIHIVGEYARKMAQEDNAAAIDFTEDYFSIPVDQFVRKYFPEEKAKALKRNVSNEKFERIFGALDKQQRAIIDAGHQHIVVAAGPGSGKTRVLVHKMASLVMMEDIKQEQLLMLTFSRSAAMEFKKRLLELIGNAAHYIDIKTFHSFCFDLLGKQGNLEKSKEIIQLALEKIRSGEIEPGRITKQVLVIDEAQDVDDEEFALIRLLLDHNENMRTLVVGDDDQNIFAFRGANNHFMRAMCDEPVARIFNLLTNYRSAANLVDFSNQWISKLSGRLKLDAIQPHSNTPGEIDILQYAAKDIASGAAARLPAALGDGTTAILTRTNEEAYLVQAVLKQRGIPCRLIQGNEGFSLYNLAELRSFSNFICDYAEGPTISSEAWENGLIMIRDNYKASTLLDTCNRLIHAFRAGNPPTLYKSDWKSYLSEVSLADFVDRGEQAVHLSTMHKAKGREYDNVYLLLDDLDPNTDESKRLLYVAMTRAKRRLSVHYNGTYFNHMPVADRSDRFIPDALESPSVIQLQLTHKDVHLGYFEYVEHRTRQIVSGQQLTILPDGALAYRGEAVLKFSSAFKSTLEGWYQKGYQLAAAEVTFVLHWTNVDTGKSTRIILPLVQLKKR</sequence>
<keyword evidence="1 6" id="KW-0547">Nucleotide-binding</keyword>
<evidence type="ECO:0000259" key="7">
    <source>
        <dbReference type="PROSITE" id="PS51192"/>
    </source>
</evidence>
<dbReference type="InterPro" id="IPR014017">
    <property type="entry name" value="DNA_helicase_UvrD-like_C"/>
</dbReference>
<dbReference type="Proteomes" id="UP000033121">
    <property type="component" value="Unassembled WGS sequence"/>
</dbReference>
<evidence type="ECO:0000259" key="9">
    <source>
        <dbReference type="PROSITE" id="PS51198"/>
    </source>
</evidence>
<dbReference type="InterPro" id="IPR004589">
    <property type="entry name" value="DNA_helicase_ATP-dep_RecQ"/>
</dbReference>
<dbReference type="Pfam" id="PF00270">
    <property type="entry name" value="DEAD"/>
    <property type="match status" value="1"/>
</dbReference>
<dbReference type="Gene3D" id="3.40.50.300">
    <property type="entry name" value="P-loop containing nucleotide triphosphate hydrolases"/>
    <property type="match status" value="6"/>
</dbReference>
<feature type="domain" description="UvrD-like helicase ATP-binding" evidence="9">
    <location>
        <begin position="1030"/>
        <end position="1361"/>
    </location>
</feature>
<dbReference type="Pfam" id="PF00580">
    <property type="entry name" value="UvrD-helicase"/>
    <property type="match status" value="2"/>
</dbReference>
<evidence type="ECO:0000256" key="2">
    <source>
        <dbReference type="ARBA" id="ARBA00022801"/>
    </source>
</evidence>
<dbReference type="InterPro" id="IPR014001">
    <property type="entry name" value="Helicase_ATP-bd"/>
</dbReference>
<dbReference type="PROSITE" id="PS51198">
    <property type="entry name" value="UVRD_HELICASE_ATP_BIND"/>
    <property type="match status" value="1"/>
</dbReference>
<dbReference type="Pfam" id="PF13361">
    <property type="entry name" value="UvrD_C"/>
    <property type="match status" value="2"/>
</dbReference>
<dbReference type="SUPFAM" id="SSF53098">
    <property type="entry name" value="Ribonuclease H-like"/>
    <property type="match status" value="1"/>
</dbReference>
<dbReference type="GO" id="GO:0005524">
    <property type="term" value="F:ATP binding"/>
    <property type="evidence" value="ECO:0007669"/>
    <property type="project" value="UniProtKB-UniRule"/>
</dbReference>
<dbReference type="SUPFAM" id="SSF52540">
    <property type="entry name" value="P-loop containing nucleoside triphosphate hydrolases"/>
    <property type="match status" value="2"/>
</dbReference>
<feature type="binding site" evidence="6">
    <location>
        <begin position="1051"/>
        <end position="1058"/>
    </location>
    <ligand>
        <name>ATP</name>
        <dbReference type="ChEBI" id="CHEBI:30616"/>
    </ligand>
</feature>
<dbReference type="GO" id="GO:0005737">
    <property type="term" value="C:cytoplasm"/>
    <property type="evidence" value="ECO:0007669"/>
    <property type="project" value="TreeGrafter"/>
</dbReference>
<keyword evidence="4 6" id="KW-0067">ATP-binding</keyword>